<evidence type="ECO:0000256" key="8">
    <source>
        <dbReference type="ARBA" id="ARBA00023010"/>
    </source>
</evidence>
<evidence type="ECO:0000256" key="4">
    <source>
        <dbReference type="ARBA" id="ARBA00022475"/>
    </source>
</evidence>
<evidence type="ECO:0000256" key="9">
    <source>
        <dbReference type="ARBA" id="ARBA00023136"/>
    </source>
</evidence>
<protein>
    <recommendedName>
        <fullName evidence="10">Protein-export membrane protein SecG</fullName>
    </recommendedName>
</protein>
<dbReference type="PANTHER" id="PTHR34182">
    <property type="entry name" value="PROTEIN-EXPORT MEMBRANE PROTEIN SECG"/>
    <property type="match status" value="1"/>
</dbReference>
<evidence type="ECO:0000256" key="1">
    <source>
        <dbReference type="ARBA" id="ARBA00004651"/>
    </source>
</evidence>
<dbReference type="GO" id="GO:0065002">
    <property type="term" value="P:intracellular protein transmembrane transport"/>
    <property type="evidence" value="ECO:0007669"/>
    <property type="project" value="TreeGrafter"/>
</dbReference>
<feature type="transmembrane region" description="Helical" evidence="10">
    <location>
        <begin position="49"/>
        <end position="70"/>
    </location>
</feature>
<comment type="similarity">
    <text evidence="2 10">Belongs to the SecG family.</text>
</comment>
<keyword evidence="3 10" id="KW-0813">Transport</keyword>
<organism evidence="11 12">
    <name type="scientific">Candidatus Gottesmanbacteria bacterium RIFCSPLOWO2_01_FULL_43_11b</name>
    <dbReference type="NCBI Taxonomy" id="1798392"/>
    <lineage>
        <taxon>Bacteria</taxon>
        <taxon>Candidatus Gottesmaniibacteriota</taxon>
    </lineage>
</organism>
<evidence type="ECO:0000256" key="5">
    <source>
        <dbReference type="ARBA" id="ARBA00022692"/>
    </source>
</evidence>
<dbReference type="Pfam" id="PF03840">
    <property type="entry name" value="SecG"/>
    <property type="match status" value="1"/>
</dbReference>
<evidence type="ECO:0000313" key="12">
    <source>
        <dbReference type="Proteomes" id="UP000178759"/>
    </source>
</evidence>
<evidence type="ECO:0000256" key="3">
    <source>
        <dbReference type="ARBA" id="ARBA00022448"/>
    </source>
</evidence>
<comment type="caution">
    <text evidence="10">Lacks conserved residue(s) required for the propagation of feature annotation.</text>
</comment>
<dbReference type="NCBIfam" id="TIGR00810">
    <property type="entry name" value="secG"/>
    <property type="match status" value="1"/>
</dbReference>
<keyword evidence="5 10" id="KW-0812">Transmembrane</keyword>
<comment type="caution">
    <text evidence="11">The sequence shown here is derived from an EMBL/GenBank/DDBJ whole genome shotgun (WGS) entry which is preliminary data.</text>
</comment>
<comment type="function">
    <text evidence="10">Involved in protein export. Participates in an early event of protein translocation.</text>
</comment>
<reference evidence="11 12" key="1">
    <citation type="journal article" date="2016" name="Nat. Commun.">
        <title>Thousands of microbial genomes shed light on interconnected biogeochemical processes in an aquifer system.</title>
        <authorList>
            <person name="Anantharaman K."/>
            <person name="Brown C.T."/>
            <person name="Hug L.A."/>
            <person name="Sharon I."/>
            <person name="Castelle C.J."/>
            <person name="Probst A.J."/>
            <person name="Thomas B.C."/>
            <person name="Singh A."/>
            <person name="Wilkins M.J."/>
            <person name="Karaoz U."/>
            <person name="Brodie E.L."/>
            <person name="Williams K.H."/>
            <person name="Hubbard S.S."/>
            <person name="Banfield J.F."/>
        </authorList>
    </citation>
    <scope>NUCLEOTIDE SEQUENCE [LARGE SCALE GENOMIC DNA]</scope>
</reference>
<dbReference type="AlphaFoldDB" id="A0A1F6AH77"/>
<evidence type="ECO:0000256" key="7">
    <source>
        <dbReference type="ARBA" id="ARBA00022989"/>
    </source>
</evidence>
<proteinExistence type="inferred from homology"/>
<dbReference type="PANTHER" id="PTHR34182:SF1">
    <property type="entry name" value="PROTEIN-EXPORT MEMBRANE PROTEIN SECG"/>
    <property type="match status" value="1"/>
</dbReference>
<dbReference type="GO" id="GO:0015450">
    <property type="term" value="F:protein-transporting ATPase activity"/>
    <property type="evidence" value="ECO:0007669"/>
    <property type="project" value="UniProtKB-UniRule"/>
</dbReference>
<keyword evidence="8 10" id="KW-0811">Translocation</keyword>
<keyword evidence="7 10" id="KW-1133">Transmembrane helix</keyword>
<evidence type="ECO:0000256" key="10">
    <source>
        <dbReference type="RuleBase" id="RU365087"/>
    </source>
</evidence>
<keyword evidence="9 10" id="KW-0472">Membrane</keyword>
<dbReference type="PRINTS" id="PR01651">
    <property type="entry name" value="SECGEXPORT"/>
</dbReference>
<gene>
    <name evidence="11" type="ORF">A3A79_00140</name>
</gene>
<dbReference type="InterPro" id="IPR004692">
    <property type="entry name" value="SecG"/>
</dbReference>
<dbReference type="EMBL" id="MFJV01000001">
    <property type="protein sequence ID" value="OGG23617.1"/>
    <property type="molecule type" value="Genomic_DNA"/>
</dbReference>
<name>A0A1F6AH77_9BACT</name>
<accession>A0A1F6AH77</accession>
<comment type="subcellular location">
    <subcellularLocation>
        <location evidence="1 10">Cell membrane</location>
        <topology evidence="1 10">Multi-pass membrane protein</topology>
    </subcellularLocation>
</comment>
<dbReference type="GO" id="GO:0009306">
    <property type="term" value="P:protein secretion"/>
    <property type="evidence" value="ECO:0007669"/>
    <property type="project" value="UniProtKB-UniRule"/>
</dbReference>
<dbReference type="Proteomes" id="UP000178759">
    <property type="component" value="Unassembled WGS sequence"/>
</dbReference>
<keyword evidence="6 10" id="KW-0653">Protein transport</keyword>
<keyword evidence="4 10" id="KW-1003">Cell membrane</keyword>
<evidence type="ECO:0000256" key="6">
    <source>
        <dbReference type="ARBA" id="ARBA00022927"/>
    </source>
</evidence>
<dbReference type="GO" id="GO:0043952">
    <property type="term" value="P:protein transport by the Sec complex"/>
    <property type="evidence" value="ECO:0007669"/>
    <property type="project" value="TreeGrafter"/>
</dbReference>
<dbReference type="STRING" id="1798392.A3A79_00140"/>
<dbReference type="GO" id="GO:0005886">
    <property type="term" value="C:plasma membrane"/>
    <property type="evidence" value="ECO:0007669"/>
    <property type="project" value="UniProtKB-SubCell"/>
</dbReference>
<sequence length="71" mass="7388">MRIALLIVHLLIAIGLTGFILLQSSKGGLGAAFGGGEAYHSKRGAERMIFTATIVASVLFFLTSIGLLLIG</sequence>
<evidence type="ECO:0000256" key="2">
    <source>
        <dbReference type="ARBA" id="ARBA00008445"/>
    </source>
</evidence>
<evidence type="ECO:0000313" key="11">
    <source>
        <dbReference type="EMBL" id="OGG23617.1"/>
    </source>
</evidence>